<dbReference type="EMBL" id="BMEA01000001">
    <property type="protein sequence ID" value="GGB78253.1"/>
    <property type="molecule type" value="Genomic_DNA"/>
</dbReference>
<comment type="caution">
    <text evidence="2">The sequence shown here is derived from an EMBL/GenBank/DDBJ whole genome shotgun (WGS) entry which is preliminary data.</text>
</comment>
<feature type="transmembrane region" description="Helical" evidence="1">
    <location>
        <begin position="28"/>
        <end position="44"/>
    </location>
</feature>
<evidence type="ECO:0008006" key="4">
    <source>
        <dbReference type="Google" id="ProtNLM"/>
    </source>
</evidence>
<gene>
    <name evidence="2" type="ORF">GCM10011314_17410</name>
</gene>
<keyword evidence="1" id="KW-1133">Transmembrane helix</keyword>
<evidence type="ECO:0000313" key="2">
    <source>
        <dbReference type="EMBL" id="GGB78253.1"/>
    </source>
</evidence>
<reference evidence="2" key="1">
    <citation type="journal article" date="2014" name="Int. J. Syst. Evol. Microbiol.">
        <title>Complete genome sequence of Corynebacterium casei LMG S-19264T (=DSM 44701T), isolated from a smear-ripened cheese.</title>
        <authorList>
            <consortium name="US DOE Joint Genome Institute (JGI-PGF)"/>
            <person name="Walter F."/>
            <person name="Albersmeier A."/>
            <person name="Kalinowski J."/>
            <person name="Ruckert C."/>
        </authorList>
    </citation>
    <scope>NUCLEOTIDE SEQUENCE</scope>
    <source>
        <strain evidence="2">CGMCC 1.10749</strain>
    </source>
</reference>
<evidence type="ECO:0000313" key="3">
    <source>
        <dbReference type="Proteomes" id="UP000628079"/>
    </source>
</evidence>
<dbReference type="Proteomes" id="UP000628079">
    <property type="component" value="Unassembled WGS sequence"/>
</dbReference>
<accession>A0A8H9FVB0</accession>
<sequence>MLLPLVTFLVPFIATLIAWALLSEVPPPLTFVGGVLAIVGVLLTRRRPRARL</sequence>
<evidence type="ECO:0000256" key="1">
    <source>
        <dbReference type="SAM" id="Phobius"/>
    </source>
</evidence>
<reference evidence="2" key="2">
    <citation type="submission" date="2020-09" db="EMBL/GenBank/DDBJ databases">
        <authorList>
            <person name="Sun Q."/>
            <person name="Zhou Y."/>
        </authorList>
    </citation>
    <scope>NUCLEOTIDE SEQUENCE</scope>
    <source>
        <strain evidence="2">CGMCC 1.10749</strain>
    </source>
</reference>
<organism evidence="2 3">
    <name type="scientific">Knoellia flava</name>
    <dbReference type="NCBI Taxonomy" id="913969"/>
    <lineage>
        <taxon>Bacteria</taxon>
        <taxon>Bacillati</taxon>
        <taxon>Actinomycetota</taxon>
        <taxon>Actinomycetes</taxon>
        <taxon>Micrococcales</taxon>
        <taxon>Intrasporangiaceae</taxon>
        <taxon>Knoellia</taxon>
    </lineage>
</organism>
<keyword evidence="1" id="KW-0472">Membrane</keyword>
<keyword evidence="1" id="KW-0812">Transmembrane</keyword>
<dbReference type="AlphaFoldDB" id="A0A8H9FVB0"/>
<name>A0A8H9FVB0_9MICO</name>
<dbReference type="SUPFAM" id="SSF103481">
    <property type="entry name" value="Multidrug resistance efflux transporter EmrE"/>
    <property type="match status" value="1"/>
</dbReference>
<proteinExistence type="predicted"/>
<dbReference type="InterPro" id="IPR037185">
    <property type="entry name" value="EmrE-like"/>
</dbReference>
<protein>
    <recommendedName>
        <fullName evidence="4">EamA domain-containing protein</fullName>
    </recommendedName>
</protein>